<reference evidence="3" key="2">
    <citation type="submission" date="2015-08" db="EMBL/GenBank/DDBJ databases">
        <authorList>
            <person name="Babu N.S."/>
            <person name="Beckwith C.J."/>
            <person name="Beseler K.G."/>
            <person name="Brison A."/>
            <person name="Carone J.V."/>
            <person name="Caskin T.P."/>
            <person name="Diamond M."/>
            <person name="Durham M.E."/>
            <person name="Foxe J.M."/>
            <person name="Go M."/>
            <person name="Henderson B.A."/>
            <person name="Jones I.B."/>
            <person name="McGettigan J.A."/>
            <person name="Micheletti S.J."/>
            <person name="Nasrallah M.E."/>
            <person name="Ortiz D."/>
            <person name="Piller C.R."/>
            <person name="Privatt S.R."/>
            <person name="Schneider S.L."/>
            <person name="Sharp S."/>
            <person name="Smith T.C."/>
            <person name="Stanton J.D."/>
            <person name="Ullery H.E."/>
            <person name="Wilson R.J."/>
            <person name="Serrano M.G."/>
            <person name="Buck G."/>
            <person name="Lee V."/>
            <person name="Wang Y."/>
            <person name="Carvalho R."/>
            <person name="Voegtly L."/>
            <person name="Shi R."/>
            <person name="Duckworth R."/>
            <person name="Johnson A."/>
            <person name="Loviza R."/>
            <person name="Walstead R."/>
            <person name="Shah Z."/>
            <person name="Kiflezghi M."/>
            <person name="Wade K."/>
            <person name="Ball S.L."/>
            <person name="Bradley K.W."/>
            <person name="Asai D.J."/>
            <person name="Bowman C.A."/>
            <person name="Russell D.A."/>
            <person name="Pope W.H."/>
            <person name="Jacobs-Sera D."/>
            <person name="Hendrix R.W."/>
            <person name="Hatfull G.F."/>
        </authorList>
    </citation>
    <scope>NUCLEOTIDE SEQUENCE</scope>
</reference>
<dbReference type="AlphaFoldDB" id="A0A087SJL8"/>
<keyword evidence="2" id="KW-0732">Signal</keyword>
<gene>
    <name evidence="5" type="ORF">APUTEX25_001613</name>
    <name evidence="4" type="ORF">F751_4174</name>
    <name evidence="3" type="ORF">g.12584</name>
</gene>
<feature type="chain" id="PRO_5014218784" description="DoxX family protein" evidence="2">
    <location>
        <begin position="27"/>
        <end position="141"/>
    </location>
</feature>
<keyword evidence="1" id="KW-0812">Transmembrane</keyword>
<dbReference type="InterPro" id="IPR008637">
    <property type="entry name" value="HR_lesion"/>
</dbReference>
<sequence>MGVFSFTGRVLFAFLFLSSGLQKIQHFNIVSGGPDMEHVEPKLDKFFAQVEELAGTKLPIGKVTYPYFLLIAILLELIGGLLFIFNSKLGAQFLLLFLVIVTPIMHAFWDLPASSPEQLNDIINFFKNTALVGSLLIFLGA</sequence>
<reference evidence="7" key="3">
    <citation type="journal article" date="2018" name="Algal Res.">
        <title>Characterization of plant carbon substrate utilization by Auxenochlorella protothecoides.</title>
        <authorList>
            <person name="Vogler B.W."/>
            <person name="Starkenburg S.R."/>
            <person name="Sudasinghe N."/>
            <person name="Schambach J.Y."/>
            <person name="Rollin J.A."/>
            <person name="Pattathil S."/>
            <person name="Barry A.N."/>
        </authorList>
    </citation>
    <scope>NUCLEOTIDE SEQUENCE [LARGE SCALE GENOMIC DNA]</scope>
    <source>
        <strain evidence="7">UTEX 25</strain>
    </source>
</reference>
<keyword evidence="6" id="KW-1185">Reference proteome</keyword>
<evidence type="ECO:0000313" key="5">
    <source>
        <dbReference type="EMBL" id="RMZ52223.1"/>
    </source>
</evidence>
<name>A0A087SJL8_AUXPR</name>
<reference evidence="4 6" key="1">
    <citation type="journal article" date="2014" name="BMC Genomics">
        <title>Oil accumulation mechanisms of the oleaginous microalga Chlorella protothecoides revealed through its genome, transcriptomes, and proteomes.</title>
        <authorList>
            <person name="Gao C."/>
            <person name="Wang Y."/>
            <person name="Shen Y."/>
            <person name="Yan D."/>
            <person name="He X."/>
            <person name="Dai J."/>
            <person name="Wu Q."/>
        </authorList>
    </citation>
    <scope>NUCLEOTIDE SEQUENCE [LARGE SCALE GENOMIC DNA]</scope>
    <source>
        <strain evidence="4 6">0710</strain>
    </source>
</reference>
<evidence type="ECO:0000313" key="6">
    <source>
        <dbReference type="Proteomes" id="UP000028924"/>
    </source>
</evidence>
<evidence type="ECO:0000256" key="2">
    <source>
        <dbReference type="SAM" id="SignalP"/>
    </source>
</evidence>
<dbReference type="PANTHER" id="PTHR31474:SF1">
    <property type="entry name" value="EXPRESSED PROTEIN"/>
    <property type="match status" value="1"/>
</dbReference>
<evidence type="ECO:0000256" key="1">
    <source>
        <dbReference type="SAM" id="Phobius"/>
    </source>
</evidence>
<dbReference type="Pfam" id="PF05514">
    <property type="entry name" value="HR_lesion"/>
    <property type="match status" value="1"/>
</dbReference>
<dbReference type="EMBL" id="KL662124">
    <property type="protein sequence ID" value="KFM25922.1"/>
    <property type="molecule type" value="Genomic_DNA"/>
</dbReference>
<dbReference type="EMBL" id="QOKY01000213">
    <property type="protein sequence ID" value="RMZ52223.1"/>
    <property type="molecule type" value="Genomic_DNA"/>
</dbReference>
<dbReference type="GeneID" id="23615565"/>
<reference evidence="5" key="4">
    <citation type="submission" date="2018-10" db="EMBL/GenBank/DDBJ databases">
        <authorList>
            <person name="Hovde B."/>
            <person name="Zhang X."/>
        </authorList>
    </citation>
    <scope>NUCLEOTIDE SEQUENCE [LARGE SCALE GENOMIC DNA]</scope>
    <source>
        <strain evidence="5">UTEX 25</strain>
    </source>
</reference>
<dbReference type="OrthoDB" id="529675at2759"/>
<keyword evidence="1" id="KW-0472">Membrane</keyword>
<feature type="transmembrane region" description="Helical" evidence="1">
    <location>
        <begin position="92"/>
        <end position="109"/>
    </location>
</feature>
<keyword evidence="1" id="KW-1133">Transmembrane helix</keyword>
<evidence type="ECO:0000313" key="3">
    <source>
        <dbReference type="EMBL" id="JAT68155.1"/>
    </source>
</evidence>
<dbReference type="Proteomes" id="UP000028924">
    <property type="component" value="Unassembled WGS sequence"/>
</dbReference>
<dbReference type="RefSeq" id="XP_011398818.1">
    <property type="nucleotide sequence ID" value="XM_011400516.1"/>
</dbReference>
<feature type="signal peptide" evidence="2">
    <location>
        <begin position="1"/>
        <end position="26"/>
    </location>
</feature>
<protein>
    <recommendedName>
        <fullName evidence="8">DoxX family protein</fullName>
    </recommendedName>
</protein>
<dbReference type="eggNOG" id="ENOG502RXPQ">
    <property type="taxonomic scope" value="Eukaryota"/>
</dbReference>
<dbReference type="Proteomes" id="UP000279271">
    <property type="component" value="Unassembled WGS sequence"/>
</dbReference>
<reference evidence="5" key="5">
    <citation type="submission" date="2018-11" db="EMBL/GenBank/DDBJ databases">
        <title>Characterization of plant carbon substrate utilization by Auxenochlorella protothecoides.</title>
        <authorList>
            <person name="Vogler B.W."/>
            <person name="Starkenburg S.R."/>
            <person name="Sudasinghe N."/>
            <person name="Schambach J.Y."/>
            <person name="Rollin J.A."/>
            <person name="Pattathil S."/>
            <person name="Barry A.N."/>
        </authorList>
    </citation>
    <scope>NUCLEOTIDE SEQUENCE [LARGE SCALE GENOMIC DNA]</scope>
    <source>
        <strain evidence="5">UTEX 25</strain>
    </source>
</reference>
<evidence type="ECO:0008006" key="8">
    <source>
        <dbReference type="Google" id="ProtNLM"/>
    </source>
</evidence>
<dbReference type="PANTHER" id="PTHR31474">
    <property type="entry name" value="HR-LIKE LESION-INDUCER"/>
    <property type="match status" value="1"/>
</dbReference>
<dbReference type="EMBL" id="GDKF01010467">
    <property type="protein sequence ID" value="JAT68155.1"/>
    <property type="molecule type" value="Transcribed_RNA"/>
</dbReference>
<evidence type="ECO:0000313" key="7">
    <source>
        <dbReference type="Proteomes" id="UP000279271"/>
    </source>
</evidence>
<feature type="transmembrane region" description="Helical" evidence="1">
    <location>
        <begin position="65"/>
        <end position="85"/>
    </location>
</feature>
<evidence type="ECO:0000313" key="4">
    <source>
        <dbReference type="EMBL" id="KFM25922.1"/>
    </source>
</evidence>
<proteinExistence type="predicted"/>
<accession>A0A087SJL8</accession>
<dbReference type="KEGG" id="apro:F751_4174"/>
<dbReference type="STRING" id="3075.A0A087SJL8"/>
<organism evidence="4 6">
    <name type="scientific">Auxenochlorella protothecoides</name>
    <name type="common">Green microalga</name>
    <name type="synonym">Chlorella protothecoides</name>
    <dbReference type="NCBI Taxonomy" id="3075"/>
    <lineage>
        <taxon>Eukaryota</taxon>
        <taxon>Viridiplantae</taxon>
        <taxon>Chlorophyta</taxon>
        <taxon>core chlorophytes</taxon>
        <taxon>Trebouxiophyceae</taxon>
        <taxon>Chlorellales</taxon>
        <taxon>Chlorellaceae</taxon>
        <taxon>Auxenochlorella</taxon>
    </lineage>
</organism>